<dbReference type="Gene3D" id="3.40.50.2000">
    <property type="entry name" value="Glycogen Phosphorylase B"/>
    <property type="match status" value="2"/>
</dbReference>
<feature type="region of interest" description="Disordered" evidence="1">
    <location>
        <begin position="262"/>
        <end position="318"/>
    </location>
</feature>
<evidence type="ECO:0000313" key="4">
    <source>
        <dbReference type="Proteomes" id="UP001329825"/>
    </source>
</evidence>
<evidence type="ECO:0000256" key="1">
    <source>
        <dbReference type="SAM" id="MobiDB-lite"/>
    </source>
</evidence>
<name>A0ABZ1D512_9TREE</name>
<feature type="region of interest" description="Disordered" evidence="1">
    <location>
        <begin position="1"/>
        <end position="46"/>
    </location>
</feature>
<evidence type="ECO:0000313" key="3">
    <source>
        <dbReference type="EMBL" id="WRT68465.1"/>
    </source>
</evidence>
<protein>
    <recommendedName>
        <fullName evidence="2">Glycosyltransferase family 28 N-terminal domain-containing protein</fullName>
    </recommendedName>
</protein>
<feature type="domain" description="Glycosyltransferase family 28 N-terminal" evidence="2">
    <location>
        <begin position="583"/>
        <end position="625"/>
    </location>
</feature>
<feature type="compositionally biased region" description="Polar residues" evidence="1">
    <location>
        <begin position="307"/>
        <end position="318"/>
    </location>
</feature>
<dbReference type="GeneID" id="87957572"/>
<keyword evidence="4" id="KW-1185">Reference proteome</keyword>
<proteinExistence type="predicted"/>
<feature type="domain" description="Glycosyltransferase family 28 N-terminal" evidence="2">
    <location>
        <begin position="540"/>
        <end position="574"/>
    </location>
</feature>
<gene>
    <name evidence="3" type="ORF">IL334_005441</name>
</gene>
<dbReference type="Proteomes" id="UP001329825">
    <property type="component" value="Chromosome 7"/>
</dbReference>
<feature type="compositionally biased region" description="Polar residues" evidence="1">
    <location>
        <begin position="20"/>
        <end position="46"/>
    </location>
</feature>
<dbReference type="PANTHER" id="PTHR48050">
    <property type="entry name" value="STEROL 3-BETA-GLUCOSYLTRANSFERASE"/>
    <property type="match status" value="1"/>
</dbReference>
<dbReference type="InterPro" id="IPR004276">
    <property type="entry name" value="GlycoTrans_28_N"/>
</dbReference>
<dbReference type="EMBL" id="CP141887">
    <property type="protein sequence ID" value="WRT68465.1"/>
    <property type="molecule type" value="Genomic_DNA"/>
</dbReference>
<feature type="compositionally biased region" description="Basic and acidic residues" evidence="1">
    <location>
        <begin position="92"/>
        <end position="109"/>
    </location>
</feature>
<feature type="region of interest" description="Disordered" evidence="1">
    <location>
        <begin position="60"/>
        <end position="147"/>
    </location>
</feature>
<dbReference type="RefSeq" id="XP_062793205.1">
    <property type="nucleotide sequence ID" value="XM_062937154.1"/>
</dbReference>
<sequence>MAAMTKKITSIFSSPSSSPRLNATKSNTAVPPLTSEKSSQVSRTGMPCSSQLFDMFKFMAGGNTDSGLAGDEVDSDEDESNSSDASRTSTAVDHEEHINGPITEDREGLQRWMDQNIKQTERERDSLSAKLTESSPELGSFVEPDGPTDTSAAMGIPEMTDEQKLAAIKDEFGTIEDLMLQDEPERLLADTKGLLFNDAEQRGLDVVHAGVVTVHRSLGARRVWMELTPEMVTTYASANESDRVRPLRSVLCLETSLEHTGQVEDCPSSRLQEPKSQVHKVKTPTSETKRTFSFPRSASPKPERRSSSPNNQKLDCTTSSSFGFVDNHAHREKHLDFNIAVLNEQVWFTRALEVAVKAAADRKYKPDIDIPPIIFQIAGHDCVATDEEIEKRTDLSRTSSTESEDSIIDDDDDHDTFLHETRKAERASMAAKVFGLQEHEGVWTPDIKVMTRISSLVTVDSASVSSDQKPVAPQFDPTSTIPRAESPGVIVERHPADILAPTKDHMYHTKVVPDEAIAYMPFVANKPVAYNVKLTPRTFVCLTIGSRGDVQPYIALGLRLIQDGHKVVIVTHRAQVLLDAWNGCHDADVLIESPSTMAGIHIAEGLKIPYFRAFTMPWTRTSAYPHAFMVPAFEMGPSFNYSTYVLFDNIIWKATAGQINRWRKKHLGLKSTDMSTLSVSKVPFLYNFSSAVVPKPLDWHDDITITGYWNLEDSDTDWSPPADLEDFMAKAKEDGKALVYIPMYERSSQKGGRPEEETQGKRVKKSNSLPVALEWTRYLTVGCSRKVSSLRSEEVANALIKATTDTVMIEKAAMIGQKIRSENGVDQALQAIQHNVIRAGLDRRQLKWAS</sequence>
<dbReference type="Pfam" id="PF03033">
    <property type="entry name" value="Glyco_transf_28"/>
    <property type="match status" value="2"/>
</dbReference>
<reference evidence="3 4" key="1">
    <citation type="submission" date="2024-01" db="EMBL/GenBank/DDBJ databases">
        <title>Comparative genomics of Cryptococcus and Kwoniella reveals pathogenesis evolution and contrasting modes of karyotype evolution via chromosome fusion or intercentromeric recombination.</title>
        <authorList>
            <person name="Coelho M.A."/>
            <person name="David-Palma M."/>
            <person name="Shea T."/>
            <person name="Bowers K."/>
            <person name="McGinley-Smith S."/>
            <person name="Mohammad A.W."/>
            <person name="Gnirke A."/>
            <person name="Yurkov A.M."/>
            <person name="Nowrousian M."/>
            <person name="Sun S."/>
            <person name="Cuomo C.A."/>
            <person name="Heitman J."/>
        </authorList>
    </citation>
    <scope>NUCLEOTIDE SEQUENCE [LARGE SCALE GENOMIC DNA]</scope>
    <source>
        <strain evidence="3">CBS 11374</strain>
    </source>
</reference>
<dbReference type="InterPro" id="IPR050426">
    <property type="entry name" value="Glycosyltransferase_28"/>
</dbReference>
<evidence type="ECO:0000259" key="2">
    <source>
        <dbReference type="Pfam" id="PF03033"/>
    </source>
</evidence>
<feature type="compositionally biased region" description="Acidic residues" evidence="1">
    <location>
        <begin position="71"/>
        <end position="81"/>
    </location>
</feature>
<dbReference type="PANTHER" id="PTHR48050:SF26">
    <property type="entry name" value="STEROL 3-BETA-GLUCOSYLTRANSFERASE"/>
    <property type="match status" value="1"/>
</dbReference>
<dbReference type="SUPFAM" id="SSF53756">
    <property type="entry name" value="UDP-Glycosyltransferase/glycogen phosphorylase"/>
    <property type="match status" value="1"/>
</dbReference>
<accession>A0ABZ1D512</accession>
<feature type="compositionally biased region" description="Acidic residues" evidence="1">
    <location>
        <begin position="402"/>
        <end position="414"/>
    </location>
</feature>
<organism evidence="3 4">
    <name type="scientific">Kwoniella shivajii</name>
    <dbReference type="NCBI Taxonomy" id="564305"/>
    <lineage>
        <taxon>Eukaryota</taxon>
        <taxon>Fungi</taxon>
        <taxon>Dikarya</taxon>
        <taxon>Basidiomycota</taxon>
        <taxon>Agaricomycotina</taxon>
        <taxon>Tremellomycetes</taxon>
        <taxon>Tremellales</taxon>
        <taxon>Cryptococcaceae</taxon>
        <taxon>Kwoniella</taxon>
    </lineage>
</organism>
<feature type="region of interest" description="Disordered" evidence="1">
    <location>
        <begin position="389"/>
        <end position="414"/>
    </location>
</feature>
<feature type="compositionally biased region" description="Low complexity" evidence="1">
    <location>
        <begin position="1"/>
        <end position="19"/>
    </location>
</feature>